<sequence length="187" mass="20900">MNTLSCTCNPTPSQKCECSVCNGEITYDEHLSNLKKIADNYGIVVLKGANFTHSVGAWMHGLPEIFCTVPGFGYLLTMEIFHHWKLYGYETPNNLKEFMKNRGTSDYSIKVLELDVPDVIQATASIIGDFYSKFSNSTSDSSELKIVQIVIPDKQNVYPSALNYNGINQPYISKILRDSPSESSLTH</sequence>
<gene>
    <name evidence="1" type="ORF">C9J27_05335</name>
</gene>
<evidence type="ECO:0008006" key="3">
    <source>
        <dbReference type="Google" id="ProtNLM"/>
    </source>
</evidence>
<dbReference type="EMBL" id="PYNF01000003">
    <property type="protein sequence ID" value="PSV00559.1"/>
    <property type="molecule type" value="Genomic_DNA"/>
</dbReference>
<organism evidence="1 2">
    <name type="scientific">Photobacterium kishitanii</name>
    <dbReference type="NCBI Taxonomy" id="318456"/>
    <lineage>
        <taxon>Bacteria</taxon>
        <taxon>Pseudomonadati</taxon>
        <taxon>Pseudomonadota</taxon>
        <taxon>Gammaproteobacteria</taxon>
        <taxon>Vibrionales</taxon>
        <taxon>Vibrionaceae</taxon>
        <taxon>Photobacterium</taxon>
    </lineage>
</organism>
<dbReference type="Proteomes" id="UP000241426">
    <property type="component" value="Unassembled WGS sequence"/>
</dbReference>
<evidence type="ECO:0000313" key="1">
    <source>
        <dbReference type="EMBL" id="PSV00559.1"/>
    </source>
</evidence>
<dbReference type="RefSeq" id="WP_107289189.1">
    <property type="nucleotide sequence ID" value="NZ_PYNF01000003.1"/>
</dbReference>
<protein>
    <recommendedName>
        <fullName evidence="3">DUF4262 domain-containing protein</fullName>
    </recommendedName>
</protein>
<proteinExistence type="predicted"/>
<reference evidence="1 2" key="1">
    <citation type="submission" date="2018-01" db="EMBL/GenBank/DDBJ databases">
        <title>Whole genome sequencing of Histamine producing bacteria.</title>
        <authorList>
            <person name="Butler K."/>
        </authorList>
    </citation>
    <scope>NUCLEOTIDE SEQUENCE [LARGE SCALE GENOMIC DNA]</scope>
    <source>
        <strain evidence="1 2">FS-7.2</strain>
    </source>
</reference>
<dbReference type="AlphaFoldDB" id="A0A2T3KLL6"/>
<accession>A0A2T3KLL6</accession>
<comment type="caution">
    <text evidence="1">The sequence shown here is derived from an EMBL/GenBank/DDBJ whole genome shotgun (WGS) entry which is preliminary data.</text>
</comment>
<evidence type="ECO:0000313" key="2">
    <source>
        <dbReference type="Proteomes" id="UP000241426"/>
    </source>
</evidence>
<name>A0A2T3KLL6_9GAMM</name>